<reference evidence="1" key="1">
    <citation type="submission" date="2022-07" db="EMBL/GenBank/DDBJ databases">
        <title>Phylogenomic reconstructions and comparative analyses of Kickxellomycotina fungi.</title>
        <authorList>
            <person name="Reynolds N.K."/>
            <person name="Stajich J.E."/>
            <person name="Barry K."/>
            <person name="Grigoriev I.V."/>
            <person name="Crous P."/>
            <person name="Smith M.E."/>
        </authorList>
    </citation>
    <scope>NUCLEOTIDE SEQUENCE</scope>
    <source>
        <strain evidence="1">NRRL 5244</strain>
    </source>
</reference>
<evidence type="ECO:0000313" key="2">
    <source>
        <dbReference type="Proteomes" id="UP001150603"/>
    </source>
</evidence>
<keyword evidence="2" id="KW-1185">Reference proteome</keyword>
<name>A0ACC1JIB6_9FUNG</name>
<dbReference type="Proteomes" id="UP001150603">
    <property type="component" value="Unassembled WGS sequence"/>
</dbReference>
<sequence>MENNKKIEEISVKSVSEALANMSITPAWKVAWAIKDKFKLDEEEVRQVTELVLVDVAKKLGTSVNLPSPGKKNSGPVPEGEKCIYILVRGDRAGKACDKKVTSGYLVCSAHKRSLESRNKHVPETGESVNDDQVSFVSYKEEDGLFKVNGTSLIVMRNDPNKKISKSNCECIGYLVKDDIMQLTDTHKKQAELLGLEMADE</sequence>
<evidence type="ECO:0000313" key="1">
    <source>
        <dbReference type="EMBL" id="KAJ1951645.1"/>
    </source>
</evidence>
<proteinExistence type="predicted"/>
<gene>
    <name evidence="1" type="ORF">FBU59_000003</name>
</gene>
<dbReference type="EMBL" id="JANBPW010000001">
    <property type="protein sequence ID" value="KAJ1951645.1"/>
    <property type="molecule type" value="Genomic_DNA"/>
</dbReference>
<organism evidence="1 2">
    <name type="scientific">Linderina macrospora</name>
    <dbReference type="NCBI Taxonomy" id="4868"/>
    <lineage>
        <taxon>Eukaryota</taxon>
        <taxon>Fungi</taxon>
        <taxon>Fungi incertae sedis</taxon>
        <taxon>Zoopagomycota</taxon>
        <taxon>Kickxellomycotina</taxon>
        <taxon>Kickxellomycetes</taxon>
        <taxon>Kickxellales</taxon>
        <taxon>Kickxellaceae</taxon>
        <taxon>Linderina</taxon>
    </lineage>
</organism>
<accession>A0ACC1JIB6</accession>
<comment type="caution">
    <text evidence="1">The sequence shown here is derived from an EMBL/GenBank/DDBJ whole genome shotgun (WGS) entry which is preliminary data.</text>
</comment>
<protein>
    <submittedName>
        <fullName evidence="1">Uncharacterized protein</fullName>
    </submittedName>
</protein>